<evidence type="ECO:0000256" key="1">
    <source>
        <dbReference type="SAM" id="MobiDB-lite"/>
    </source>
</evidence>
<accession>A0AA39TWE7</accession>
<dbReference type="AlphaFoldDB" id="A0AA39TWE7"/>
<evidence type="ECO:0000313" key="2">
    <source>
        <dbReference type="EMBL" id="KAK0502316.1"/>
    </source>
</evidence>
<dbReference type="Proteomes" id="UP001175228">
    <property type="component" value="Unassembled WGS sequence"/>
</dbReference>
<proteinExistence type="predicted"/>
<evidence type="ECO:0000313" key="3">
    <source>
        <dbReference type="Proteomes" id="UP001175228"/>
    </source>
</evidence>
<feature type="compositionally biased region" description="Basic and acidic residues" evidence="1">
    <location>
        <begin position="53"/>
        <end position="66"/>
    </location>
</feature>
<protein>
    <submittedName>
        <fullName evidence="2">Uncharacterized protein</fullName>
    </submittedName>
</protein>
<keyword evidence="3" id="KW-1185">Reference proteome</keyword>
<feature type="region of interest" description="Disordered" evidence="1">
    <location>
        <begin position="1"/>
        <end position="67"/>
    </location>
</feature>
<reference evidence="2" key="1">
    <citation type="submission" date="2023-06" db="EMBL/GenBank/DDBJ databases">
        <authorList>
            <consortium name="Lawrence Berkeley National Laboratory"/>
            <person name="Ahrendt S."/>
            <person name="Sahu N."/>
            <person name="Indic B."/>
            <person name="Wong-Bajracharya J."/>
            <person name="Merenyi Z."/>
            <person name="Ke H.-M."/>
            <person name="Monk M."/>
            <person name="Kocsube S."/>
            <person name="Drula E."/>
            <person name="Lipzen A."/>
            <person name="Balint B."/>
            <person name="Henrissat B."/>
            <person name="Andreopoulos B."/>
            <person name="Martin F.M."/>
            <person name="Harder C.B."/>
            <person name="Rigling D."/>
            <person name="Ford K.L."/>
            <person name="Foster G.D."/>
            <person name="Pangilinan J."/>
            <person name="Papanicolaou A."/>
            <person name="Barry K."/>
            <person name="LaButti K."/>
            <person name="Viragh M."/>
            <person name="Koriabine M."/>
            <person name="Yan M."/>
            <person name="Riley R."/>
            <person name="Champramary S."/>
            <person name="Plett K.L."/>
            <person name="Tsai I.J."/>
            <person name="Slot J."/>
            <person name="Sipos G."/>
            <person name="Plett J."/>
            <person name="Nagy L.G."/>
            <person name="Grigoriev I.V."/>
        </authorList>
    </citation>
    <scope>NUCLEOTIDE SEQUENCE</scope>
    <source>
        <strain evidence="2">HWK02</strain>
    </source>
</reference>
<name>A0AA39TWE7_9AGAR</name>
<gene>
    <name evidence="2" type="ORF">EDD18DRAFT_1328048</name>
</gene>
<comment type="caution">
    <text evidence="2">The sequence shown here is derived from an EMBL/GenBank/DDBJ whole genome shotgun (WGS) entry which is preliminary data.</text>
</comment>
<dbReference type="EMBL" id="JAUEPU010000005">
    <property type="protein sequence ID" value="KAK0502316.1"/>
    <property type="molecule type" value="Genomic_DNA"/>
</dbReference>
<organism evidence="2 3">
    <name type="scientific">Armillaria luteobubalina</name>
    <dbReference type="NCBI Taxonomy" id="153913"/>
    <lineage>
        <taxon>Eukaryota</taxon>
        <taxon>Fungi</taxon>
        <taxon>Dikarya</taxon>
        <taxon>Basidiomycota</taxon>
        <taxon>Agaricomycotina</taxon>
        <taxon>Agaricomycetes</taxon>
        <taxon>Agaricomycetidae</taxon>
        <taxon>Agaricales</taxon>
        <taxon>Marasmiineae</taxon>
        <taxon>Physalacriaceae</taxon>
        <taxon>Armillaria</taxon>
    </lineage>
</organism>
<sequence length="150" mass="16315">MWGSEETEVTGNHSFAIHHYSAVRRQERSSSPPPKRKLQETTPSQHRSGGRSDSPHQLETTGDKKSLCRNTPVFNRAAVRAVVVTTEIEVKRPDAVVVVQQSGIHKDSICVISRAVRSGSAGLYKTGRGHILSRPLPAAVDIGGVALHYS</sequence>